<gene>
    <name evidence="10" type="ORF">CEUR00632_LOCUS11918</name>
</gene>
<dbReference type="PANTHER" id="PTHR11946">
    <property type="entry name" value="VALYL-TRNA SYNTHETASES"/>
    <property type="match status" value="1"/>
</dbReference>
<dbReference type="InterPro" id="IPR013155">
    <property type="entry name" value="M/V/L/I-tRNA-synth_anticd-bd"/>
</dbReference>
<evidence type="ECO:0000256" key="8">
    <source>
        <dbReference type="ARBA" id="ARBA00029936"/>
    </source>
</evidence>
<dbReference type="Pfam" id="PF08264">
    <property type="entry name" value="Anticodon_1"/>
    <property type="match status" value="1"/>
</dbReference>
<keyword evidence="7" id="KW-0030">Aminoacyl-tRNA synthetase</keyword>
<evidence type="ECO:0000256" key="7">
    <source>
        <dbReference type="ARBA" id="ARBA00023146"/>
    </source>
</evidence>
<evidence type="ECO:0000256" key="5">
    <source>
        <dbReference type="ARBA" id="ARBA00022840"/>
    </source>
</evidence>
<evidence type="ECO:0000256" key="4">
    <source>
        <dbReference type="ARBA" id="ARBA00022741"/>
    </source>
</evidence>
<evidence type="ECO:0000259" key="9">
    <source>
        <dbReference type="Pfam" id="PF08264"/>
    </source>
</evidence>
<dbReference type="AlphaFoldDB" id="A0A7R9VF87"/>
<dbReference type="Gene3D" id="1.10.287.380">
    <property type="entry name" value="Valyl-tRNA synthetase, C-terminal domain"/>
    <property type="match status" value="1"/>
</dbReference>
<dbReference type="PANTHER" id="PTHR11946:SF109">
    <property type="entry name" value="VALINE--TRNA LIGASE"/>
    <property type="match status" value="1"/>
</dbReference>
<keyword evidence="4" id="KW-0547">Nucleotide-binding</keyword>
<dbReference type="GO" id="GO:0005524">
    <property type="term" value="F:ATP binding"/>
    <property type="evidence" value="ECO:0007669"/>
    <property type="project" value="UniProtKB-KW"/>
</dbReference>
<dbReference type="GO" id="GO:0005829">
    <property type="term" value="C:cytosol"/>
    <property type="evidence" value="ECO:0007669"/>
    <property type="project" value="TreeGrafter"/>
</dbReference>
<dbReference type="GO" id="GO:0006438">
    <property type="term" value="P:valyl-tRNA aminoacylation"/>
    <property type="evidence" value="ECO:0007669"/>
    <property type="project" value="InterPro"/>
</dbReference>
<dbReference type="GO" id="GO:0004832">
    <property type="term" value="F:valine-tRNA ligase activity"/>
    <property type="evidence" value="ECO:0007669"/>
    <property type="project" value="UniProtKB-EC"/>
</dbReference>
<dbReference type="EMBL" id="HBEC01025899">
    <property type="protein sequence ID" value="CAD8293261.1"/>
    <property type="molecule type" value="Transcribed_RNA"/>
</dbReference>
<keyword evidence="5" id="KW-0067">ATP-binding</keyword>
<dbReference type="InterPro" id="IPR037118">
    <property type="entry name" value="Val-tRNA_synth_C_sf"/>
</dbReference>
<evidence type="ECO:0000256" key="6">
    <source>
        <dbReference type="ARBA" id="ARBA00022917"/>
    </source>
</evidence>
<dbReference type="InterPro" id="IPR033705">
    <property type="entry name" value="Anticodon_Ia_Val"/>
</dbReference>
<keyword evidence="3" id="KW-0436">Ligase</keyword>
<comment type="similarity">
    <text evidence="1">Belongs to the class-I aminoacyl-tRNA synthetase family.</text>
</comment>
<protein>
    <recommendedName>
        <fullName evidence="2">valine--tRNA ligase</fullName>
        <ecNumber evidence="2">6.1.1.9</ecNumber>
    </recommendedName>
    <alternativeName>
        <fullName evidence="8">Valyl-tRNA synthetase</fullName>
    </alternativeName>
</protein>
<dbReference type="SUPFAM" id="SSF47323">
    <property type="entry name" value="Anticodon-binding domain of a subclass of class I aminoacyl-tRNA synthetases"/>
    <property type="match status" value="1"/>
</dbReference>
<evidence type="ECO:0000256" key="2">
    <source>
        <dbReference type="ARBA" id="ARBA00013169"/>
    </source>
</evidence>
<dbReference type="CDD" id="cd07962">
    <property type="entry name" value="Anticodon_Ia_Val"/>
    <property type="match status" value="1"/>
</dbReference>
<evidence type="ECO:0000313" key="10">
    <source>
        <dbReference type="EMBL" id="CAD8293261.1"/>
    </source>
</evidence>
<evidence type="ECO:0000256" key="3">
    <source>
        <dbReference type="ARBA" id="ARBA00022598"/>
    </source>
</evidence>
<dbReference type="InterPro" id="IPR009080">
    <property type="entry name" value="tRNAsynth_Ia_anticodon-bd"/>
</dbReference>
<proteinExistence type="inferred from homology"/>
<organism evidence="10">
    <name type="scientific">Chlamydomonas euryale</name>
    <dbReference type="NCBI Taxonomy" id="1486919"/>
    <lineage>
        <taxon>Eukaryota</taxon>
        <taxon>Viridiplantae</taxon>
        <taxon>Chlorophyta</taxon>
        <taxon>core chlorophytes</taxon>
        <taxon>Chlorophyceae</taxon>
        <taxon>CS clade</taxon>
        <taxon>Chlamydomonadales</taxon>
        <taxon>Chlamydomonadaceae</taxon>
        <taxon>Chlamydomonas</taxon>
    </lineage>
</organism>
<reference evidence="10" key="1">
    <citation type="submission" date="2021-01" db="EMBL/GenBank/DDBJ databases">
        <authorList>
            <person name="Corre E."/>
            <person name="Pelletier E."/>
            <person name="Niang G."/>
            <person name="Scheremetjew M."/>
            <person name="Finn R."/>
            <person name="Kale V."/>
            <person name="Holt S."/>
            <person name="Cochrane G."/>
            <person name="Meng A."/>
            <person name="Brown T."/>
            <person name="Cohen L."/>
        </authorList>
    </citation>
    <scope>NUCLEOTIDE SEQUENCE</scope>
    <source>
        <strain evidence="10">CCMP219</strain>
    </source>
</reference>
<name>A0A7R9VF87_9CHLO</name>
<accession>A0A7R9VF87</accession>
<feature type="domain" description="Methionyl/Valyl/Leucyl/Isoleucyl-tRNA synthetase anticodon-binding" evidence="9">
    <location>
        <begin position="1"/>
        <end position="131"/>
    </location>
</feature>
<dbReference type="Gene3D" id="1.10.730.10">
    <property type="entry name" value="Isoleucyl-tRNA Synthetase, Domain 1"/>
    <property type="match status" value="1"/>
</dbReference>
<sequence length="266" mass="29097">MDAYDFATATQRLYAFWQYDLCDVFIELMKPVMASGDERAQQDTRATLWAALETGLRLLHPFMPFVTEDLWQRLPRRPDHAGCRSIMVAPYPVAQADHARPELEAAFEYMQAVVTAARKMRSDYGLTKQRPALFVQVADASRKAQLSGLASEIATLGTGASVAVLGPGDSDAPPGCSVAIVDDVTAIKMQLAGILDPALEIQKLEKKAGEIQGRIDAMKTKFALPTYDKTPDKVKADDAERLAKAEAELAANTQHIEDFRTLLGAA</sequence>
<dbReference type="InterPro" id="IPR002303">
    <property type="entry name" value="Valyl-tRNA_ligase"/>
</dbReference>
<dbReference type="EC" id="6.1.1.9" evidence="2"/>
<keyword evidence="6" id="KW-0648">Protein biosynthesis</keyword>
<evidence type="ECO:0000256" key="1">
    <source>
        <dbReference type="ARBA" id="ARBA00005594"/>
    </source>
</evidence>